<sequence>MHGAKFWLSPPQRAWMILALVVVTVLNIVLWGSRMIRGGERRANGPPIDALIPMGIIDFTFLILILASIHGFHKRDIGSLIWMTYNVFLSMYWTALFVLGFRGRWVGQNTVGGAIMGISNALLVFCVLRVYVVHRKSIRLQRRTAVNVVQEHYMLDQEPGELRRPSSAHLAGSACSSAESEQSDPERPDYSETESDPPPAYSVLPETITETSFRAVEIARRAAIHPISQLSNRRVSTIW</sequence>
<name>A0A2P8A4A5_9PEZI</name>
<evidence type="ECO:0000313" key="3">
    <source>
        <dbReference type="EMBL" id="PSK55268.1"/>
    </source>
</evidence>
<reference evidence="3 4" key="1">
    <citation type="submission" date="2017-05" db="EMBL/GenBank/DDBJ databases">
        <title>Draft genome sequence of Elsinoe australis.</title>
        <authorList>
            <person name="Cheng Q."/>
        </authorList>
    </citation>
    <scope>NUCLEOTIDE SEQUENCE [LARGE SCALE GENOMIC DNA]</scope>
    <source>
        <strain evidence="3 4">NL1</strain>
    </source>
</reference>
<organism evidence="3 4">
    <name type="scientific">Elsinoe australis</name>
    <dbReference type="NCBI Taxonomy" id="40998"/>
    <lineage>
        <taxon>Eukaryota</taxon>
        <taxon>Fungi</taxon>
        <taxon>Dikarya</taxon>
        <taxon>Ascomycota</taxon>
        <taxon>Pezizomycotina</taxon>
        <taxon>Dothideomycetes</taxon>
        <taxon>Dothideomycetidae</taxon>
        <taxon>Myriangiales</taxon>
        <taxon>Elsinoaceae</taxon>
        <taxon>Elsinoe</taxon>
    </lineage>
</organism>
<keyword evidence="2" id="KW-0812">Transmembrane</keyword>
<protein>
    <submittedName>
        <fullName evidence="3">Dihydrolipoyllysine-residue succinyltransferase</fullName>
    </submittedName>
</protein>
<feature type="transmembrane region" description="Helical" evidence="2">
    <location>
        <begin position="50"/>
        <end position="69"/>
    </location>
</feature>
<dbReference type="EMBL" id="NHZQ01000067">
    <property type="protein sequence ID" value="PSK55268.1"/>
    <property type="molecule type" value="Genomic_DNA"/>
</dbReference>
<accession>A0A2P8A4A5</accession>
<evidence type="ECO:0000313" key="4">
    <source>
        <dbReference type="Proteomes" id="UP000243723"/>
    </source>
</evidence>
<dbReference type="AlphaFoldDB" id="A0A2P8A4A5"/>
<feature type="transmembrane region" description="Helical" evidence="2">
    <location>
        <begin position="113"/>
        <end position="133"/>
    </location>
</feature>
<proteinExistence type="predicted"/>
<comment type="caution">
    <text evidence="3">The sequence shown here is derived from an EMBL/GenBank/DDBJ whole genome shotgun (WGS) entry which is preliminary data.</text>
</comment>
<feature type="transmembrane region" description="Helical" evidence="2">
    <location>
        <begin position="81"/>
        <end position="101"/>
    </location>
</feature>
<evidence type="ECO:0000256" key="2">
    <source>
        <dbReference type="SAM" id="Phobius"/>
    </source>
</evidence>
<keyword evidence="2" id="KW-0472">Membrane</keyword>
<feature type="transmembrane region" description="Helical" evidence="2">
    <location>
        <begin position="12"/>
        <end position="30"/>
    </location>
</feature>
<keyword evidence="4" id="KW-1185">Reference proteome</keyword>
<keyword evidence="3" id="KW-0808">Transferase</keyword>
<gene>
    <name evidence="3" type="ORF">B9Z65_2657</name>
</gene>
<dbReference type="Proteomes" id="UP000243723">
    <property type="component" value="Unassembled WGS sequence"/>
</dbReference>
<feature type="region of interest" description="Disordered" evidence="1">
    <location>
        <begin position="173"/>
        <end position="203"/>
    </location>
</feature>
<evidence type="ECO:0000256" key="1">
    <source>
        <dbReference type="SAM" id="MobiDB-lite"/>
    </source>
</evidence>
<dbReference type="OrthoDB" id="3899832at2759"/>
<keyword evidence="2" id="KW-1133">Transmembrane helix</keyword>
<dbReference type="GO" id="GO:0016740">
    <property type="term" value="F:transferase activity"/>
    <property type="evidence" value="ECO:0007669"/>
    <property type="project" value="UniProtKB-KW"/>
</dbReference>